<gene>
    <name evidence="1" type="ORF">L1987_55647</name>
</gene>
<proteinExistence type="predicted"/>
<comment type="caution">
    <text evidence="1">The sequence shown here is derived from an EMBL/GenBank/DDBJ whole genome shotgun (WGS) entry which is preliminary data.</text>
</comment>
<dbReference type="Proteomes" id="UP001056120">
    <property type="component" value="Linkage Group LG18"/>
</dbReference>
<organism evidence="1 2">
    <name type="scientific">Smallanthus sonchifolius</name>
    <dbReference type="NCBI Taxonomy" id="185202"/>
    <lineage>
        <taxon>Eukaryota</taxon>
        <taxon>Viridiplantae</taxon>
        <taxon>Streptophyta</taxon>
        <taxon>Embryophyta</taxon>
        <taxon>Tracheophyta</taxon>
        <taxon>Spermatophyta</taxon>
        <taxon>Magnoliopsida</taxon>
        <taxon>eudicotyledons</taxon>
        <taxon>Gunneridae</taxon>
        <taxon>Pentapetalae</taxon>
        <taxon>asterids</taxon>
        <taxon>campanulids</taxon>
        <taxon>Asterales</taxon>
        <taxon>Asteraceae</taxon>
        <taxon>Asteroideae</taxon>
        <taxon>Heliantheae alliance</taxon>
        <taxon>Millerieae</taxon>
        <taxon>Smallanthus</taxon>
    </lineage>
</organism>
<protein>
    <submittedName>
        <fullName evidence="1">Uncharacterized protein</fullName>
    </submittedName>
</protein>
<accession>A0ACB9EB67</accession>
<evidence type="ECO:0000313" key="1">
    <source>
        <dbReference type="EMBL" id="KAI3755838.1"/>
    </source>
</evidence>
<keyword evidence="2" id="KW-1185">Reference proteome</keyword>
<dbReference type="EMBL" id="CM042035">
    <property type="protein sequence ID" value="KAI3755838.1"/>
    <property type="molecule type" value="Genomic_DNA"/>
</dbReference>
<name>A0ACB9EB67_9ASTR</name>
<evidence type="ECO:0000313" key="2">
    <source>
        <dbReference type="Proteomes" id="UP001056120"/>
    </source>
</evidence>
<reference evidence="1 2" key="2">
    <citation type="journal article" date="2022" name="Mol. Ecol. Resour.">
        <title>The genomes of chicory, endive, great burdock and yacon provide insights into Asteraceae paleo-polyploidization history and plant inulin production.</title>
        <authorList>
            <person name="Fan W."/>
            <person name="Wang S."/>
            <person name="Wang H."/>
            <person name="Wang A."/>
            <person name="Jiang F."/>
            <person name="Liu H."/>
            <person name="Zhao H."/>
            <person name="Xu D."/>
            <person name="Zhang Y."/>
        </authorList>
    </citation>
    <scope>NUCLEOTIDE SEQUENCE [LARGE SCALE GENOMIC DNA]</scope>
    <source>
        <strain evidence="2">cv. Yunnan</strain>
        <tissue evidence="1">Leaves</tissue>
    </source>
</reference>
<sequence>MSIQDFYGAMSDLWDQLALTESAALKGFKPYIVRRRNNICKRNSTLQKPPQQNISGGQFSSRTSTSAGSFKPPPFTAVATPPFVEMSKPPSALDPQVFEQFRQFLAANPTAMSAARLSSSGTLGSTHSEGDGIGRRVRDLYVLEELKVYVPGVAASSVDLSSFRLSPLSSEFYIWHSRLRHVSASHLKFFVSSGALGQLQTCDISDCSGCKLVKFFALPFDESISHSVAPFDIVHSDVWGPSPCFRCDLGGEYTSNDFTQLLASDGTIHQSSCTDTPQQNGVAERKHRHLMETACSFLLSAEVPSVFWGETLLTAQHVINRILTSHNDGMSPFESLFGERPDYGELQVFRCTCFALRPHVEQDKLANKSALCVFLGYASGPKGYGTYASGPKGYGTGQKGYRCFDHMIDPFASDTDIPTPDVPDSSIDPNMPAPDTSVEHDVPVHEPSTSSGTNVDSPPPPRKSTRACKSTQLPDFAYSAYSASFSSFIAGIHHLSEPESYKEAVSDPLWQNAMAEELTALHQTHT</sequence>
<reference evidence="2" key="1">
    <citation type="journal article" date="2022" name="Mol. Ecol. Resour.">
        <title>The genomes of chicory, endive, great burdock and yacon provide insights into Asteraceae palaeo-polyploidization history and plant inulin production.</title>
        <authorList>
            <person name="Fan W."/>
            <person name="Wang S."/>
            <person name="Wang H."/>
            <person name="Wang A."/>
            <person name="Jiang F."/>
            <person name="Liu H."/>
            <person name="Zhao H."/>
            <person name="Xu D."/>
            <person name="Zhang Y."/>
        </authorList>
    </citation>
    <scope>NUCLEOTIDE SEQUENCE [LARGE SCALE GENOMIC DNA]</scope>
    <source>
        <strain evidence="2">cv. Yunnan</strain>
    </source>
</reference>